<comment type="caution">
    <text evidence="2">The sequence shown here is derived from an EMBL/GenBank/DDBJ whole genome shotgun (WGS) entry which is preliminary data.</text>
</comment>
<keyword evidence="3" id="KW-1185">Reference proteome</keyword>
<feature type="compositionally biased region" description="Basic and acidic residues" evidence="1">
    <location>
        <begin position="31"/>
        <end position="42"/>
    </location>
</feature>
<dbReference type="Proteomes" id="UP000016560">
    <property type="component" value="Unassembled WGS sequence"/>
</dbReference>
<protein>
    <submittedName>
        <fullName evidence="2">Uncharacterized protein</fullName>
    </submittedName>
</protein>
<organism evidence="2 3">
    <name type="scientific">Aquipseudomonas alcaligenes (strain ATCC 14909 / DSM 50342 / CCUG 1425 / JCM 20561 / NBRC 14159 / NCIMB 9945 / NCTC 10367 / 1577)</name>
    <name type="common">Pseudomonas alcaligenes</name>
    <dbReference type="NCBI Taxonomy" id="1215092"/>
    <lineage>
        <taxon>Bacteria</taxon>
        <taxon>Pseudomonadati</taxon>
        <taxon>Pseudomonadota</taxon>
        <taxon>Gammaproteobacteria</taxon>
        <taxon>Pseudomonadales</taxon>
        <taxon>Pseudomonadaceae</taxon>
        <taxon>Aquipseudomonas</taxon>
    </lineage>
</organism>
<gene>
    <name evidence="2" type="ORF">PA6_053_00150</name>
</gene>
<sequence>MEYLATQISFRLVKGTSLDEVQKHFNQVSKADVESRNDDAVPNRDISAQQRSRGTVQSSRWTFERRNPDEKWLVVVVRQDREWNHPDVLDEEPYALVVTVADRDNENAQLYTQIQAVIAQQAEARERQQAERLRARRQ</sequence>
<dbReference type="EMBL" id="BATI01000053">
    <property type="protein sequence ID" value="GAD64909.1"/>
    <property type="molecule type" value="Genomic_DNA"/>
</dbReference>
<reference evidence="2" key="1">
    <citation type="submission" date="2024-09" db="EMBL/GenBank/DDBJ databases">
        <title>Whole genome shotgun sequence of Pseudomonas alcaligenes NBRC 14159.</title>
        <authorList>
            <person name="Yoshida I."/>
            <person name="Hosoyama A."/>
            <person name="Tsuchikane K."/>
            <person name="Noguchi M."/>
            <person name="Hirakata S."/>
            <person name="Ando Y."/>
            <person name="Ohji S."/>
            <person name="Yamazoe A."/>
            <person name="Yamazaki S."/>
            <person name="Fujita N."/>
        </authorList>
    </citation>
    <scope>NUCLEOTIDE SEQUENCE</scope>
    <source>
        <strain evidence="2">NBRC 14159</strain>
    </source>
</reference>
<feature type="compositionally biased region" description="Polar residues" evidence="1">
    <location>
        <begin position="46"/>
        <end position="61"/>
    </location>
</feature>
<dbReference type="RefSeq" id="WP_021702972.1">
    <property type="nucleotide sequence ID" value="NZ_BATI01000053.1"/>
</dbReference>
<proteinExistence type="predicted"/>
<accession>U3B4Z3</accession>
<evidence type="ECO:0000313" key="3">
    <source>
        <dbReference type="Proteomes" id="UP000016560"/>
    </source>
</evidence>
<dbReference type="eggNOG" id="COG1404">
    <property type="taxonomic scope" value="Bacteria"/>
</dbReference>
<name>U3B4Z3_AQUA1</name>
<evidence type="ECO:0000313" key="2">
    <source>
        <dbReference type="EMBL" id="GAD64909.1"/>
    </source>
</evidence>
<feature type="region of interest" description="Disordered" evidence="1">
    <location>
        <begin position="29"/>
        <end position="61"/>
    </location>
</feature>
<evidence type="ECO:0000256" key="1">
    <source>
        <dbReference type="SAM" id="MobiDB-lite"/>
    </source>
</evidence>
<dbReference type="AlphaFoldDB" id="U3B4Z3"/>